<dbReference type="InterPro" id="IPR016024">
    <property type="entry name" value="ARM-type_fold"/>
</dbReference>
<evidence type="ECO:0008006" key="3">
    <source>
        <dbReference type="Google" id="ProtNLM"/>
    </source>
</evidence>
<evidence type="ECO:0000313" key="1">
    <source>
        <dbReference type="EMBL" id="AZI58956.1"/>
    </source>
</evidence>
<dbReference type="Gene3D" id="1.25.10.10">
    <property type="entry name" value="Leucine-rich Repeat Variant"/>
    <property type="match status" value="1"/>
</dbReference>
<evidence type="ECO:0000313" key="2">
    <source>
        <dbReference type="Proteomes" id="UP000268084"/>
    </source>
</evidence>
<dbReference type="InterPro" id="IPR011989">
    <property type="entry name" value="ARM-like"/>
</dbReference>
<reference evidence="1 2" key="2">
    <citation type="submission" date="2018-12" db="EMBL/GenBank/DDBJ databases">
        <title>Nakamurella antarcticus sp. nov., isolated from Antarctica South Shetland Islands soil.</title>
        <authorList>
            <person name="Peng F."/>
        </authorList>
    </citation>
    <scope>NUCLEOTIDE SEQUENCE [LARGE SCALE GENOMIC DNA]</scope>
    <source>
        <strain evidence="1 2">S14-144</strain>
    </source>
</reference>
<sequence>MAIPGGGWATVNPLIEALKDPVLGVRGSTAEALGKTFGHGRAPTRSVRRAAYTALVGILESDDDPAVRNTAA</sequence>
<reference evidence="1 2" key="1">
    <citation type="submission" date="2018-11" db="EMBL/GenBank/DDBJ databases">
        <authorList>
            <person name="Da X."/>
        </authorList>
    </citation>
    <scope>NUCLEOTIDE SEQUENCE [LARGE SCALE GENOMIC DNA]</scope>
    <source>
        <strain evidence="1 2">S14-144</strain>
    </source>
</reference>
<accession>A0A3G8ZY54</accession>
<gene>
    <name evidence="1" type="ORF">EH165_13200</name>
</gene>
<dbReference type="SUPFAM" id="SSF48371">
    <property type="entry name" value="ARM repeat"/>
    <property type="match status" value="1"/>
</dbReference>
<name>A0A3G8ZY54_9ACTN</name>
<dbReference type="Proteomes" id="UP000268084">
    <property type="component" value="Chromosome"/>
</dbReference>
<protein>
    <recommendedName>
        <fullName evidence="3">HEAT repeat-containing protein</fullName>
    </recommendedName>
</protein>
<keyword evidence="2" id="KW-1185">Reference proteome</keyword>
<dbReference type="EMBL" id="CP034170">
    <property type="protein sequence ID" value="AZI58956.1"/>
    <property type="molecule type" value="Genomic_DNA"/>
</dbReference>
<dbReference type="KEGG" id="nak:EH165_13200"/>
<organism evidence="1 2">
    <name type="scientific">Nakamurella antarctica</name>
    <dbReference type="NCBI Taxonomy" id="1902245"/>
    <lineage>
        <taxon>Bacteria</taxon>
        <taxon>Bacillati</taxon>
        <taxon>Actinomycetota</taxon>
        <taxon>Actinomycetes</taxon>
        <taxon>Nakamurellales</taxon>
        <taxon>Nakamurellaceae</taxon>
        <taxon>Nakamurella</taxon>
    </lineage>
</organism>
<dbReference type="AlphaFoldDB" id="A0A3G8ZY54"/>
<proteinExistence type="predicted"/>